<dbReference type="Proteomes" id="UP001396334">
    <property type="component" value="Unassembled WGS sequence"/>
</dbReference>
<evidence type="ECO:0000313" key="2">
    <source>
        <dbReference type="Proteomes" id="UP001396334"/>
    </source>
</evidence>
<proteinExistence type="predicted"/>
<keyword evidence="2" id="KW-1185">Reference proteome</keyword>
<protein>
    <submittedName>
        <fullName evidence="1">Uncharacterized protein</fullName>
    </submittedName>
</protein>
<comment type="caution">
    <text evidence="1">The sequence shown here is derived from an EMBL/GenBank/DDBJ whole genome shotgun (WGS) entry which is preliminary data.</text>
</comment>
<dbReference type="EMBL" id="JBBPBN010000116">
    <property type="protein sequence ID" value="KAK8977718.1"/>
    <property type="molecule type" value="Genomic_DNA"/>
</dbReference>
<reference evidence="1 2" key="1">
    <citation type="journal article" date="2024" name="G3 (Bethesda)">
        <title>Genome assembly of Hibiscus sabdariffa L. provides insights into metabolisms of medicinal natural products.</title>
        <authorList>
            <person name="Kim T."/>
        </authorList>
    </citation>
    <scope>NUCLEOTIDE SEQUENCE [LARGE SCALE GENOMIC DNA]</scope>
    <source>
        <strain evidence="1">TK-2024</strain>
        <tissue evidence="1">Old leaves</tissue>
    </source>
</reference>
<accession>A0ABR2NNR7</accession>
<organism evidence="1 2">
    <name type="scientific">Hibiscus sabdariffa</name>
    <name type="common">roselle</name>
    <dbReference type="NCBI Taxonomy" id="183260"/>
    <lineage>
        <taxon>Eukaryota</taxon>
        <taxon>Viridiplantae</taxon>
        <taxon>Streptophyta</taxon>
        <taxon>Embryophyta</taxon>
        <taxon>Tracheophyta</taxon>
        <taxon>Spermatophyta</taxon>
        <taxon>Magnoliopsida</taxon>
        <taxon>eudicotyledons</taxon>
        <taxon>Gunneridae</taxon>
        <taxon>Pentapetalae</taxon>
        <taxon>rosids</taxon>
        <taxon>malvids</taxon>
        <taxon>Malvales</taxon>
        <taxon>Malvaceae</taxon>
        <taxon>Malvoideae</taxon>
        <taxon>Hibiscus</taxon>
    </lineage>
</organism>
<name>A0ABR2NNR7_9ROSI</name>
<gene>
    <name evidence="1" type="ORF">V6N11_000047</name>
</gene>
<sequence>MISTSSLFLKLASLFYQMLKIFGYLYHVGSTELSSFARTLSLYPHALHYGELLAPTGVNCELDIIFLTLSLSDLLNNDGNWDYGKLAEFFTIDAIPIS</sequence>
<evidence type="ECO:0000313" key="1">
    <source>
        <dbReference type="EMBL" id="KAK8977718.1"/>
    </source>
</evidence>